<keyword evidence="1" id="KW-0805">Transcription regulation</keyword>
<accession>A0ABT0D0Y8</accession>
<comment type="caution">
    <text evidence="6">The sequence shown here is derived from an EMBL/GenBank/DDBJ whole genome shotgun (WGS) entry which is preliminary data.</text>
</comment>
<sequence length="208" mass="22997">MKLRQSRSRQTRDQILGAARELFSRQGYEPTSIDQVASAAKVAKSSVFAHFGDKANLLAALGLGEIEKLAEAGKAEVARADDRPLAEQLRALLQPWLSYFCREHAFAGLYLSQSAFTRGPHTEAFLDLCWVLEDQVAELFRKSHKGSLPAERAQLLARGVQALFHEVIVFEISGWIVPPESAEIMLGRFLDIWIAGAQQTSIPPDPIA</sequence>
<dbReference type="PRINTS" id="PR00455">
    <property type="entry name" value="HTHTETR"/>
</dbReference>
<gene>
    <name evidence="6" type="ORF">MKJ03_12115</name>
</gene>
<dbReference type="InterPro" id="IPR009057">
    <property type="entry name" value="Homeodomain-like_sf"/>
</dbReference>
<dbReference type="RefSeq" id="WP_245136816.1">
    <property type="nucleotide sequence ID" value="NZ_CP128477.1"/>
</dbReference>
<dbReference type="Gene3D" id="1.10.357.10">
    <property type="entry name" value="Tetracycline Repressor, domain 2"/>
    <property type="match status" value="1"/>
</dbReference>
<evidence type="ECO:0000256" key="2">
    <source>
        <dbReference type="ARBA" id="ARBA00023125"/>
    </source>
</evidence>
<reference evidence="6 7" key="1">
    <citation type="submission" date="2022-03" db="EMBL/GenBank/DDBJ databases">
        <title>Rhizobium SSM4.3 sp. nov., isolated from Sediment (Gouqi Island).</title>
        <authorList>
            <person name="Chen G."/>
        </authorList>
    </citation>
    <scope>NUCLEOTIDE SEQUENCE [LARGE SCALE GENOMIC DNA]</scope>
    <source>
        <strain evidence="6 7">SSM4.3</strain>
    </source>
</reference>
<protein>
    <submittedName>
        <fullName evidence="6">TetR/AcrR family transcriptional regulator</fullName>
    </submittedName>
</protein>
<evidence type="ECO:0000256" key="1">
    <source>
        <dbReference type="ARBA" id="ARBA00023015"/>
    </source>
</evidence>
<feature type="DNA-binding region" description="H-T-H motif" evidence="4">
    <location>
        <begin position="32"/>
        <end position="51"/>
    </location>
</feature>
<proteinExistence type="predicted"/>
<evidence type="ECO:0000313" key="7">
    <source>
        <dbReference type="Proteomes" id="UP001522662"/>
    </source>
</evidence>
<keyword evidence="2 4" id="KW-0238">DNA-binding</keyword>
<dbReference type="InterPro" id="IPR001647">
    <property type="entry name" value="HTH_TetR"/>
</dbReference>
<keyword evidence="7" id="KW-1185">Reference proteome</keyword>
<dbReference type="PROSITE" id="PS50977">
    <property type="entry name" value="HTH_TETR_2"/>
    <property type="match status" value="1"/>
</dbReference>
<dbReference type="Pfam" id="PF00440">
    <property type="entry name" value="TetR_N"/>
    <property type="match status" value="1"/>
</dbReference>
<evidence type="ECO:0000256" key="4">
    <source>
        <dbReference type="PROSITE-ProRule" id="PRU00335"/>
    </source>
</evidence>
<evidence type="ECO:0000313" key="6">
    <source>
        <dbReference type="EMBL" id="MCJ8239078.1"/>
    </source>
</evidence>
<evidence type="ECO:0000259" key="5">
    <source>
        <dbReference type="PROSITE" id="PS50977"/>
    </source>
</evidence>
<dbReference type="InterPro" id="IPR050109">
    <property type="entry name" value="HTH-type_TetR-like_transc_reg"/>
</dbReference>
<dbReference type="Proteomes" id="UP001522662">
    <property type="component" value="Unassembled WGS sequence"/>
</dbReference>
<evidence type="ECO:0000256" key="3">
    <source>
        <dbReference type="ARBA" id="ARBA00023163"/>
    </source>
</evidence>
<dbReference type="PANTHER" id="PTHR30055:SF234">
    <property type="entry name" value="HTH-TYPE TRANSCRIPTIONAL REGULATOR BETI"/>
    <property type="match status" value="1"/>
</dbReference>
<feature type="domain" description="HTH tetR-type" evidence="5">
    <location>
        <begin position="9"/>
        <end position="69"/>
    </location>
</feature>
<dbReference type="PANTHER" id="PTHR30055">
    <property type="entry name" value="HTH-TYPE TRANSCRIPTIONAL REGULATOR RUTR"/>
    <property type="match status" value="1"/>
</dbReference>
<dbReference type="SUPFAM" id="SSF46689">
    <property type="entry name" value="Homeodomain-like"/>
    <property type="match status" value="1"/>
</dbReference>
<keyword evidence="3" id="KW-0804">Transcription</keyword>
<dbReference type="EMBL" id="JALAYX010000003">
    <property type="protein sequence ID" value="MCJ8239078.1"/>
    <property type="molecule type" value="Genomic_DNA"/>
</dbReference>
<name>A0ABT0D0Y8_9HYPH</name>
<organism evidence="6 7">
    <name type="scientific">Peteryoungia algae</name>
    <dbReference type="NCBI Taxonomy" id="2919917"/>
    <lineage>
        <taxon>Bacteria</taxon>
        <taxon>Pseudomonadati</taxon>
        <taxon>Pseudomonadota</taxon>
        <taxon>Alphaproteobacteria</taxon>
        <taxon>Hyphomicrobiales</taxon>
        <taxon>Rhizobiaceae</taxon>
        <taxon>Peteryoungia</taxon>
    </lineage>
</organism>